<dbReference type="InterPro" id="IPR050361">
    <property type="entry name" value="MPP/UQCRC_Complex"/>
</dbReference>
<gene>
    <name evidence="4" type="ORF">E6K71_08155</name>
</gene>
<dbReference type="SUPFAM" id="SSF63411">
    <property type="entry name" value="LuxS/MPP-like metallohydrolase"/>
    <property type="match status" value="2"/>
</dbReference>
<dbReference type="Pfam" id="PF00675">
    <property type="entry name" value="Peptidase_M16"/>
    <property type="match status" value="1"/>
</dbReference>
<protein>
    <submittedName>
        <fullName evidence="4">Insulinase family protein</fullName>
    </submittedName>
</protein>
<proteinExistence type="predicted"/>
<evidence type="ECO:0000313" key="4">
    <source>
        <dbReference type="EMBL" id="TMQ48105.1"/>
    </source>
</evidence>
<comment type="caution">
    <text evidence="4">The sequence shown here is derived from an EMBL/GenBank/DDBJ whole genome shotgun (WGS) entry which is preliminary data.</text>
</comment>
<dbReference type="AlphaFoldDB" id="A0A538S9R4"/>
<dbReference type="PANTHER" id="PTHR11851:SF224">
    <property type="entry name" value="PROCESSING PROTEASE"/>
    <property type="match status" value="1"/>
</dbReference>
<name>A0A538S9R4_UNCEI</name>
<dbReference type="InterPro" id="IPR007863">
    <property type="entry name" value="Peptidase_M16_C"/>
</dbReference>
<evidence type="ECO:0000259" key="3">
    <source>
        <dbReference type="Pfam" id="PF05193"/>
    </source>
</evidence>
<dbReference type="GO" id="GO:0046872">
    <property type="term" value="F:metal ion binding"/>
    <property type="evidence" value="ECO:0007669"/>
    <property type="project" value="InterPro"/>
</dbReference>
<organism evidence="4 5">
    <name type="scientific">Eiseniibacteriota bacterium</name>
    <dbReference type="NCBI Taxonomy" id="2212470"/>
    <lineage>
        <taxon>Bacteria</taxon>
        <taxon>Candidatus Eiseniibacteriota</taxon>
    </lineage>
</organism>
<feature type="domain" description="Peptidase M16 N-terminal" evidence="2">
    <location>
        <begin position="43"/>
        <end position="164"/>
    </location>
</feature>
<feature type="domain" description="Peptidase M16 C-terminal" evidence="3">
    <location>
        <begin position="197"/>
        <end position="374"/>
    </location>
</feature>
<reference evidence="4 5" key="1">
    <citation type="journal article" date="2019" name="Nat. Microbiol.">
        <title>Mediterranean grassland soil C-N compound turnover is dependent on rainfall and depth, and is mediated by genomically divergent microorganisms.</title>
        <authorList>
            <person name="Diamond S."/>
            <person name="Andeer P.F."/>
            <person name="Li Z."/>
            <person name="Crits-Christoph A."/>
            <person name="Burstein D."/>
            <person name="Anantharaman K."/>
            <person name="Lane K.R."/>
            <person name="Thomas B.C."/>
            <person name="Pan C."/>
            <person name="Northen T.R."/>
            <person name="Banfield J.F."/>
        </authorList>
    </citation>
    <scope>NUCLEOTIDE SEQUENCE [LARGE SCALE GENOMIC DNA]</scope>
    <source>
        <strain evidence="4">WS_1</strain>
    </source>
</reference>
<dbReference type="PANTHER" id="PTHR11851">
    <property type="entry name" value="METALLOPROTEASE"/>
    <property type="match status" value="1"/>
</dbReference>
<accession>A0A538S9R4</accession>
<dbReference type="InterPro" id="IPR011765">
    <property type="entry name" value="Pept_M16_N"/>
</dbReference>
<dbReference type="Gene3D" id="3.30.830.10">
    <property type="entry name" value="Metalloenzyme, LuxS/M16 peptidase-like"/>
    <property type="match status" value="2"/>
</dbReference>
<dbReference type="Proteomes" id="UP000316292">
    <property type="component" value="Unassembled WGS sequence"/>
</dbReference>
<feature type="region of interest" description="Disordered" evidence="1">
    <location>
        <begin position="1"/>
        <end position="30"/>
    </location>
</feature>
<evidence type="ECO:0000313" key="5">
    <source>
        <dbReference type="Proteomes" id="UP000316292"/>
    </source>
</evidence>
<evidence type="ECO:0000259" key="2">
    <source>
        <dbReference type="Pfam" id="PF00675"/>
    </source>
</evidence>
<sequence length="448" mass="48028">MNRFPNSEPGAALARPSSGAATATPSSRTARPVRVELKSGLVVIFQENHANPTVAIQGLVKAGAISDPPPKTGLSRFVSAMLDRGTTKRTTFQQAEALESLGASLHFDAGIETIAISANMLSEDTGTVLEVLADALRNPSFTPDQIEKARDEMIVRVKVSNENTAYVAAKTANELLYPPDHPYHWPPIGTEPSLRAIARKDLEAFHASHYGPGTVVLVLVGDVDPEATLEPVKRAFSDWRKPDITPPFSVPRAAPVDGPKRLVVSMKGKSQVDVVCALPGIGRTDPEYYAAMLMNYVLGGGSLSSRLMDQLRDKMGLVYGVYSNLNAGIGAGPIHVRAGTNPANAERTADAMLSEIERMHEEGPTEVELEEAVSYLTGVFPVRLETNAGVASQLLGAELYGLGMDYISRYPEIVRGVRVEDVRAASRKHLDLKAHVLAMAGSYPRGGA</sequence>
<dbReference type="EMBL" id="VBOR01000088">
    <property type="protein sequence ID" value="TMQ48105.1"/>
    <property type="molecule type" value="Genomic_DNA"/>
</dbReference>
<dbReference type="InterPro" id="IPR011249">
    <property type="entry name" value="Metalloenz_LuxS/M16"/>
</dbReference>
<feature type="compositionally biased region" description="Low complexity" evidence="1">
    <location>
        <begin position="14"/>
        <end position="30"/>
    </location>
</feature>
<evidence type="ECO:0000256" key="1">
    <source>
        <dbReference type="SAM" id="MobiDB-lite"/>
    </source>
</evidence>
<dbReference type="Pfam" id="PF05193">
    <property type="entry name" value="Peptidase_M16_C"/>
    <property type="match status" value="1"/>
</dbReference>